<dbReference type="EMBL" id="AAXT01000004">
    <property type="protein sequence ID" value="EDO05756.1"/>
    <property type="molecule type" value="Genomic_DNA"/>
</dbReference>
<proteinExistence type="predicted"/>
<reference evidence="2 3" key="1">
    <citation type="journal article" date="2007" name="PLoS Pathog.">
        <title>Genome sequence of Babesia bovis and comparative analysis of apicomplexan hemoprotozoa.</title>
        <authorList>
            <person name="Brayton K.A."/>
            <person name="Lau A.O.T."/>
            <person name="Herndon D.R."/>
            <person name="Hannick L."/>
            <person name="Kappmeyer L.S."/>
            <person name="Berens S.J."/>
            <person name="Bidwell S.L."/>
            <person name="Brown W.C."/>
            <person name="Crabtree J."/>
            <person name="Fadrosh D."/>
            <person name="Feldblum T."/>
            <person name="Forberger H.A."/>
            <person name="Haas B.J."/>
            <person name="Howell J.M."/>
            <person name="Khouri H."/>
            <person name="Koo H."/>
            <person name="Mann D.J."/>
            <person name="Norimine J."/>
            <person name="Paulsen I.T."/>
            <person name="Radune D."/>
            <person name="Ren Q."/>
            <person name="Smith R.K. Jr."/>
            <person name="Suarez C.E."/>
            <person name="White O."/>
            <person name="Wortman J.R."/>
            <person name="Knowles D.P. Jr."/>
            <person name="McElwain T.F."/>
            <person name="Nene V.M."/>
        </authorList>
    </citation>
    <scope>NUCLEOTIDE SEQUENCE [LARGE SCALE GENOMIC DNA]</scope>
    <source>
        <strain evidence="2">T2Bo</strain>
    </source>
</reference>
<name>A7AVD0_BABBO</name>
<evidence type="ECO:0000313" key="3">
    <source>
        <dbReference type="Proteomes" id="UP000002173"/>
    </source>
</evidence>
<gene>
    <name evidence="2" type="ORF">BBOV_IV001590</name>
</gene>
<organism evidence="2 3">
    <name type="scientific">Babesia bovis</name>
    <dbReference type="NCBI Taxonomy" id="5865"/>
    <lineage>
        <taxon>Eukaryota</taxon>
        <taxon>Sar</taxon>
        <taxon>Alveolata</taxon>
        <taxon>Apicomplexa</taxon>
        <taxon>Aconoidasida</taxon>
        <taxon>Piroplasmida</taxon>
        <taxon>Babesiidae</taxon>
        <taxon>Babesia</taxon>
    </lineage>
</organism>
<evidence type="ECO:0000313" key="2">
    <source>
        <dbReference type="EMBL" id="EDO05756.1"/>
    </source>
</evidence>
<dbReference type="Proteomes" id="UP000002173">
    <property type="component" value="Unassembled WGS sequence"/>
</dbReference>
<comment type="caution">
    <text evidence="2">The sequence shown here is derived from an EMBL/GenBank/DDBJ whole genome shotgun (WGS) entry which is preliminary data.</text>
</comment>
<accession>A7AVD0</accession>
<dbReference type="OMA" id="RRIHNTH"/>
<dbReference type="eggNOG" id="ENOG502S8CU">
    <property type="taxonomic scope" value="Eukaryota"/>
</dbReference>
<dbReference type="GO" id="GO:0001097">
    <property type="term" value="F:TFIIH-class transcription factor complex binding"/>
    <property type="evidence" value="ECO:0007669"/>
    <property type="project" value="TreeGrafter"/>
</dbReference>
<reference evidence="3" key="3">
    <citation type="journal article" date="2021" name="Int. J. Parasitol.">
        <title>Comparative analysis of gene expression between Babesia bovis blood stages and kinetes allowed by improved genome annotation.</title>
        <authorList>
            <person name="Ueti M.W."/>
            <person name="Johnson W.C."/>
            <person name="Kappmeyer L.S."/>
            <person name="Herndon D.R."/>
            <person name="Mousel M.R."/>
            <person name="Reif K.E."/>
            <person name="Taus N.S."/>
            <person name="Ifeonu O.O."/>
            <person name="Silva J.C."/>
            <person name="Suarez C.E."/>
            <person name="Brayton K.A."/>
        </authorList>
    </citation>
    <scope>NUCLEOTIDE SEQUENCE [LARGE SCALE GENOMIC DNA]</scope>
</reference>
<dbReference type="STRING" id="5865.A7AVD0"/>
<dbReference type="PANTHER" id="PTHR12716">
    <property type="entry name" value="TRANSCRIPTION INITIATION FACTOR IIE, BETA SUBUNIT"/>
    <property type="match status" value="1"/>
</dbReference>
<dbReference type="VEuPathDB" id="PiroplasmaDB:BBOV_IV001590"/>
<dbReference type="GO" id="GO:0005673">
    <property type="term" value="C:transcription factor TFIIE complex"/>
    <property type="evidence" value="ECO:0007669"/>
    <property type="project" value="InterPro"/>
</dbReference>
<sequence>MSLVGSNSSFNQNVDTSSQPGSQVNGQPVVLPFSRASNITYKGNSCPIVYVVHKIIAILSQHNRALHTLEVEKALRSLGFMGVDICTNKELFESLLKVQRIEFDVVRKRLLYKNPFESVTDSSTLVDYINKNYLIKGLRVNNEMLNCNPNMAKWIDEALKNRKLRAVRLTVSHIKGKYKCRYAGKPNQCSLYTVTKCVECSTNFKDVLLFPLGKEQYEQDRLNFASDIKDLWDSVTLPPIEDLLKEYNMSHVERTFINVPRWVITLLWITDCSGTGGRRQRNKQGIAGIKMRKIYNTHLFTAQELSADMSRNQNN</sequence>
<dbReference type="GO" id="GO:0006367">
    <property type="term" value="P:transcription initiation at RNA polymerase II promoter"/>
    <property type="evidence" value="ECO:0007669"/>
    <property type="project" value="InterPro"/>
</dbReference>
<evidence type="ECO:0008006" key="4">
    <source>
        <dbReference type="Google" id="ProtNLM"/>
    </source>
</evidence>
<reference evidence="3" key="2">
    <citation type="journal article" date="2020" name="Data Brief">
        <title>Transcriptome dataset of Babesia bovis life stages within vertebrate and invertebrate hosts.</title>
        <authorList>
            <person name="Ueti M.W."/>
            <person name="Johnson W.C."/>
            <person name="Kappmeyer L.S."/>
            <person name="Herndon D.R."/>
            <person name="Mousel M.R."/>
            <person name="Reif K.E."/>
            <person name="Taus N.S."/>
            <person name="Ifeonu O.O."/>
            <person name="Silva J.C."/>
            <person name="Suarez C.E."/>
            <person name="Brayton K.A."/>
        </authorList>
    </citation>
    <scope>NUCLEOTIDE SEQUENCE [LARGE SCALE GENOMIC DNA]</scope>
</reference>
<feature type="region of interest" description="Disordered" evidence="1">
    <location>
        <begin position="1"/>
        <end position="26"/>
    </location>
</feature>
<keyword evidence="3" id="KW-1185">Reference proteome</keyword>
<dbReference type="InParanoid" id="A7AVD0"/>
<protein>
    <recommendedName>
        <fullName evidence="4">TFIIE beta domain-containing protein</fullName>
    </recommendedName>
</protein>
<dbReference type="AlphaFoldDB" id="A7AVD0"/>
<evidence type="ECO:0000256" key="1">
    <source>
        <dbReference type="SAM" id="MobiDB-lite"/>
    </source>
</evidence>
<dbReference type="PANTHER" id="PTHR12716:SF8">
    <property type="entry name" value="TRANSCRIPTION INITIATION FACTOR IIE SUBUNIT BETA"/>
    <property type="match status" value="1"/>
</dbReference>
<dbReference type="InterPro" id="IPR016656">
    <property type="entry name" value="TFIIE-bsu"/>
</dbReference>